<accession>A0A916LFC4</accession>
<proteinExistence type="predicted"/>
<name>A0A916LFC4_MYCTX</name>
<feature type="region of interest" description="Disordered" evidence="1">
    <location>
        <begin position="1"/>
        <end position="31"/>
    </location>
</feature>
<evidence type="ECO:0000313" key="2">
    <source>
        <dbReference type="EMBL" id="CPA25839.1"/>
    </source>
</evidence>
<sequence length="31" mass="3319">MNDPTTICHNGTPNAPKVYEASASEMPGTKR</sequence>
<dbReference type="EMBL" id="CSBK01002810">
    <property type="protein sequence ID" value="CPA25839.1"/>
    <property type="molecule type" value="Genomic_DNA"/>
</dbReference>
<organism evidence="2 3">
    <name type="scientific">Mycobacterium tuberculosis</name>
    <dbReference type="NCBI Taxonomy" id="1773"/>
    <lineage>
        <taxon>Bacteria</taxon>
        <taxon>Bacillati</taxon>
        <taxon>Actinomycetota</taxon>
        <taxon>Actinomycetes</taxon>
        <taxon>Mycobacteriales</taxon>
        <taxon>Mycobacteriaceae</taxon>
        <taxon>Mycobacterium</taxon>
        <taxon>Mycobacterium tuberculosis complex</taxon>
    </lineage>
</organism>
<dbReference type="AlphaFoldDB" id="A0A916LFC4"/>
<protein>
    <submittedName>
        <fullName evidence="2">Uncharacterized protein</fullName>
    </submittedName>
</protein>
<gene>
    <name evidence="2" type="ORF">ERS007739_04471</name>
</gene>
<feature type="compositionally biased region" description="Polar residues" evidence="1">
    <location>
        <begin position="1"/>
        <end position="13"/>
    </location>
</feature>
<dbReference type="Proteomes" id="UP000039021">
    <property type="component" value="Unassembled WGS sequence"/>
</dbReference>
<evidence type="ECO:0000313" key="3">
    <source>
        <dbReference type="Proteomes" id="UP000039021"/>
    </source>
</evidence>
<comment type="caution">
    <text evidence="2">The sequence shown here is derived from an EMBL/GenBank/DDBJ whole genome shotgun (WGS) entry which is preliminary data.</text>
</comment>
<evidence type="ECO:0000256" key="1">
    <source>
        <dbReference type="SAM" id="MobiDB-lite"/>
    </source>
</evidence>
<reference evidence="3" key="1">
    <citation type="submission" date="2015-03" db="EMBL/GenBank/DDBJ databases">
        <authorList>
            <consortium name="Pathogen Informatics"/>
        </authorList>
    </citation>
    <scope>NUCLEOTIDE SEQUENCE [LARGE SCALE GENOMIC DNA]</scope>
    <source>
        <strain evidence="3">N09902308</strain>
    </source>
</reference>